<reference evidence="2" key="1">
    <citation type="submission" date="2022-10" db="EMBL/GenBank/DDBJ databases">
        <title>The WGS of Solirubrobacter ginsenosidimutans DSM 21036.</title>
        <authorList>
            <person name="Jiang Z."/>
        </authorList>
    </citation>
    <scope>NUCLEOTIDE SEQUENCE</scope>
    <source>
        <strain evidence="2">DSM 21036</strain>
    </source>
</reference>
<evidence type="ECO:0000313" key="2">
    <source>
        <dbReference type="EMBL" id="MDA0162895.1"/>
    </source>
</evidence>
<feature type="compositionally biased region" description="Low complexity" evidence="1">
    <location>
        <begin position="34"/>
        <end position="46"/>
    </location>
</feature>
<sequence length="149" mass="16062">MSRNARLAFLGVAVAILVVAFLALRPSSDDPETTADAPTATATATTSNPDVREETPTPTETPTPKPTVDPGPLLTGSKVVKLRFDKGDTVRFRVLAPKDEEVHIHGYDIKKDVKGGETENISFKATIDGIFEIEFEDSATQIGELRVDP</sequence>
<dbReference type="Proteomes" id="UP001149140">
    <property type="component" value="Unassembled WGS sequence"/>
</dbReference>
<dbReference type="EMBL" id="JAPDOD010000021">
    <property type="protein sequence ID" value="MDA0162895.1"/>
    <property type="molecule type" value="Genomic_DNA"/>
</dbReference>
<protein>
    <recommendedName>
        <fullName evidence="4">EfeO-type cupredoxin-like domain-containing protein</fullName>
    </recommendedName>
</protein>
<feature type="region of interest" description="Disordered" evidence="1">
    <location>
        <begin position="27"/>
        <end position="74"/>
    </location>
</feature>
<dbReference type="SUPFAM" id="SSF49503">
    <property type="entry name" value="Cupredoxins"/>
    <property type="match status" value="1"/>
</dbReference>
<gene>
    <name evidence="2" type="ORF">OM076_21660</name>
</gene>
<dbReference type="AlphaFoldDB" id="A0A9X3MUT0"/>
<dbReference type="Gene3D" id="2.60.40.420">
    <property type="entry name" value="Cupredoxins - blue copper proteins"/>
    <property type="match status" value="1"/>
</dbReference>
<comment type="caution">
    <text evidence="2">The sequence shown here is derived from an EMBL/GenBank/DDBJ whole genome shotgun (WGS) entry which is preliminary data.</text>
</comment>
<feature type="compositionally biased region" description="Pro residues" evidence="1">
    <location>
        <begin position="59"/>
        <end position="69"/>
    </location>
</feature>
<name>A0A9X3MUT0_9ACTN</name>
<proteinExistence type="predicted"/>
<dbReference type="InterPro" id="IPR008972">
    <property type="entry name" value="Cupredoxin"/>
</dbReference>
<evidence type="ECO:0008006" key="4">
    <source>
        <dbReference type="Google" id="ProtNLM"/>
    </source>
</evidence>
<keyword evidence="3" id="KW-1185">Reference proteome</keyword>
<evidence type="ECO:0000256" key="1">
    <source>
        <dbReference type="SAM" id="MobiDB-lite"/>
    </source>
</evidence>
<accession>A0A9X3MUT0</accession>
<organism evidence="2 3">
    <name type="scientific">Solirubrobacter ginsenosidimutans</name>
    <dbReference type="NCBI Taxonomy" id="490573"/>
    <lineage>
        <taxon>Bacteria</taxon>
        <taxon>Bacillati</taxon>
        <taxon>Actinomycetota</taxon>
        <taxon>Thermoleophilia</taxon>
        <taxon>Solirubrobacterales</taxon>
        <taxon>Solirubrobacteraceae</taxon>
        <taxon>Solirubrobacter</taxon>
    </lineage>
</organism>
<evidence type="ECO:0000313" key="3">
    <source>
        <dbReference type="Proteomes" id="UP001149140"/>
    </source>
</evidence>
<dbReference type="RefSeq" id="WP_270042136.1">
    <property type="nucleotide sequence ID" value="NZ_JAPDOD010000021.1"/>
</dbReference>